<dbReference type="PANTHER" id="PTHR22602:SF0">
    <property type="entry name" value="TRANSFERASE CAF17, MITOCHONDRIAL-RELATED"/>
    <property type="match status" value="1"/>
</dbReference>
<dbReference type="Gene3D" id="3.30.1360.120">
    <property type="entry name" value="Probable tRNA modification gtpase trme, domain 1"/>
    <property type="match status" value="1"/>
</dbReference>
<proteinExistence type="predicted"/>
<keyword evidence="6" id="KW-1185">Reference proteome</keyword>
<dbReference type="Proteomes" id="UP001519460">
    <property type="component" value="Unassembled WGS sequence"/>
</dbReference>
<dbReference type="GO" id="GO:0005739">
    <property type="term" value="C:mitochondrion"/>
    <property type="evidence" value="ECO:0007669"/>
    <property type="project" value="UniProtKB-SubCell"/>
</dbReference>
<sequence>MVTYSVRRGLMSGISLVNRKLSSVQKTGHVSFSDLSVPRVSGSSTAYQLGRRGMVQLTGRDTVDLLQGLVTSNVTELSNTTSTAQYSMMLNVQGRVLYDLILYNNSTAMEVCFLIECDDTVKEDFMKTVKRYKIRKKVDVSDVSSEYQVYSIPSGLDPTQTITSTPMGNRDVAHVPANAKFCLPDPRVPCFGQRVIFRRGEESLPCVDQDEAGYRALRYRWGIPEGPNDLPPGNCLPLESNLAFMNGVSFTKGCYIGQELTARTHHTGVIRKRLVPLVFDRPPQPIAEDSQISTEKGKNAGKVRGVVGIHGLGLLRLQYQGEPLSVNSTDGHKVALSSYEPGWWPADRSS</sequence>
<organism evidence="5 6">
    <name type="scientific">Batillaria attramentaria</name>
    <dbReference type="NCBI Taxonomy" id="370345"/>
    <lineage>
        <taxon>Eukaryota</taxon>
        <taxon>Metazoa</taxon>
        <taxon>Spiralia</taxon>
        <taxon>Lophotrochozoa</taxon>
        <taxon>Mollusca</taxon>
        <taxon>Gastropoda</taxon>
        <taxon>Caenogastropoda</taxon>
        <taxon>Sorbeoconcha</taxon>
        <taxon>Cerithioidea</taxon>
        <taxon>Batillariidae</taxon>
        <taxon>Batillaria</taxon>
    </lineage>
</organism>
<evidence type="ECO:0000256" key="2">
    <source>
        <dbReference type="ARBA" id="ARBA00022946"/>
    </source>
</evidence>
<dbReference type="Pfam" id="PF25455">
    <property type="entry name" value="Beta-barrel_CAF17_C"/>
    <property type="match status" value="1"/>
</dbReference>
<accession>A0ABD0JWA3</accession>
<evidence type="ECO:0000259" key="4">
    <source>
        <dbReference type="Pfam" id="PF25455"/>
    </source>
</evidence>
<feature type="domain" description="CAF17 C-terminal" evidence="4">
    <location>
        <begin position="271"/>
        <end position="345"/>
    </location>
</feature>
<evidence type="ECO:0000256" key="3">
    <source>
        <dbReference type="ARBA" id="ARBA00023128"/>
    </source>
</evidence>
<dbReference type="NCBIfam" id="TIGR03317">
    <property type="entry name" value="ygfZ_signature"/>
    <property type="match status" value="1"/>
</dbReference>
<dbReference type="InterPro" id="IPR017703">
    <property type="entry name" value="YgfZ/GCV_T_CS"/>
</dbReference>
<dbReference type="InterPro" id="IPR027266">
    <property type="entry name" value="TrmE/GcvT-like"/>
</dbReference>
<evidence type="ECO:0000256" key="1">
    <source>
        <dbReference type="ARBA" id="ARBA00004173"/>
    </source>
</evidence>
<gene>
    <name evidence="5" type="ORF">BaRGS_00029866</name>
</gene>
<dbReference type="InterPro" id="IPR057460">
    <property type="entry name" value="CAF17_C"/>
</dbReference>
<keyword evidence="3" id="KW-0496">Mitochondrion</keyword>
<reference evidence="5 6" key="1">
    <citation type="journal article" date="2023" name="Sci. Data">
        <title>Genome assembly of the Korean intertidal mud-creeper Batillaria attramentaria.</title>
        <authorList>
            <person name="Patra A.K."/>
            <person name="Ho P.T."/>
            <person name="Jun S."/>
            <person name="Lee S.J."/>
            <person name="Kim Y."/>
            <person name="Won Y.J."/>
        </authorList>
    </citation>
    <scope>NUCLEOTIDE SEQUENCE [LARGE SCALE GENOMIC DNA]</scope>
    <source>
        <strain evidence="5">Wonlab-2016</strain>
    </source>
</reference>
<dbReference type="SUPFAM" id="SSF103025">
    <property type="entry name" value="Folate-binding domain"/>
    <property type="match status" value="1"/>
</dbReference>
<dbReference type="EMBL" id="JACVVK020000315">
    <property type="protein sequence ID" value="KAK7478885.1"/>
    <property type="molecule type" value="Genomic_DNA"/>
</dbReference>
<name>A0ABD0JWA3_9CAEN</name>
<comment type="caution">
    <text evidence="5">The sequence shown here is derived from an EMBL/GenBank/DDBJ whole genome shotgun (WGS) entry which is preliminary data.</text>
</comment>
<evidence type="ECO:0000313" key="5">
    <source>
        <dbReference type="EMBL" id="KAK7478885.1"/>
    </source>
</evidence>
<protein>
    <recommendedName>
        <fullName evidence="4">CAF17 C-terminal domain-containing protein</fullName>
    </recommendedName>
</protein>
<dbReference type="AlphaFoldDB" id="A0ABD0JWA3"/>
<dbReference type="PANTHER" id="PTHR22602">
    <property type="entry name" value="TRANSFERASE CAF17, MITOCHONDRIAL-RELATED"/>
    <property type="match status" value="1"/>
</dbReference>
<comment type="subcellular location">
    <subcellularLocation>
        <location evidence="1">Mitochondrion</location>
    </subcellularLocation>
</comment>
<keyword evidence="2" id="KW-0809">Transit peptide</keyword>
<evidence type="ECO:0000313" key="6">
    <source>
        <dbReference type="Proteomes" id="UP001519460"/>
    </source>
</evidence>
<dbReference type="InterPro" id="IPR045179">
    <property type="entry name" value="YgfZ/GcvT"/>
</dbReference>